<accession>A0AAU8IXF0</accession>
<keyword evidence="2" id="KW-1133">Transmembrane helix</keyword>
<feature type="compositionally biased region" description="Low complexity" evidence="1">
    <location>
        <begin position="608"/>
        <end position="618"/>
    </location>
</feature>
<reference evidence="4" key="1">
    <citation type="submission" date="2024-06" db="EMBL/GenBank/DDBJ databases">
        <title>Streptomyces sp. strain HUAS MG91 genome sequences.</title>
        <authorList>
            <person name="Mo P."/>
        </authorList>
    </citation>
    <scope>NUCLEOTIDE SEQUENCE</scope>
    <source>
        <strain evidence="4">HUAS MG91</strain>
    </source>
</reference>
<evidence type="ECO:0000256" key="2">
    <source>
        <dbReference type="SAM" id="Phobius"/>
    </source>
</evidence>
<feature type="region of interest" description="Disordered" evidence="1">
    <location>
        <begin position="25"/>
        <end position="69"/>
    </location>
</feature>
<dbReference type="RefSeq" id="WP_353944096.1">
    <property type="nucleotide sequence ID" value="NZ_CP159534.1"/>
</dbReference>
<name>A0AAU8IXF0_9ACTN</name>
<evidence type="ECO:0000259" key="3">
    <source>
        <dbReference type="Pfam" id="PF13240"/>
    </source>
</evidence>
<feature type="transmembrane region" description="Helical" evidence="2">
    <location>
        <begin position="455"/>
        <end position="474"/>
    </location>
</feature>
<feature type="transmembrane region" description="Helical" evidence="2">
    <location>
        <begin position="206"/>
        <end position="224"/>
    </location>
</feature>
<feature type="transmembrane region" description="Helical" evidence="2">
    <location>
        <begin position="284"/>
        <end position="303"/>
    </location>
</feature>
<dbReference type="KEGG" id="stac:ABII15_22355"/>
<keyword evidence="2" id="KW-0472">Membrane</keyword>
<dbReference type="AlphaFoldDB" id="A0AAU8IXF0"/>
<dbReference type="EMBL" id="CP159534">
    <property type="protein sequence ID" value="XCJ72536.1"/>
    <property type="molecule type" value="Genomic_DNA"/>
</dbReference>
<feature type="compositionally biased region" description="Low complexity" evidence="1">
    <location>
        <begin position="576"/>
        <end position="589"/>
    </location>
</feature>
<dbReference type="Pfam" id="PF13240">
    <property type="entry name" value="Zn_Ribbon_1"/>
    <property type="match status" value="1"/>
</dbReference>
<feature type="domain" description="Zinc-ribbon" evidence="3">
    <location>
        <begin position="4"/>
        <end position="24"/>
    </location>
</feature>
<evidence type="ECO:0000256" key="1">
    <source>
        <dbReference type="SAM" id="MobiDB-lite"/>
    </source>
</evidence>
<gene>
    <name evidence="4" type="ORF">ABII15_22355</name>
</gene>
<feature type="transmembrane region" description="Helical" evidence="2">
    <location>
        <begin position="164"/>
        <end position="186"/>
    </location>
</feature>
<proteinExistence type="predicted"/>
<dbReference type="PANTHER" id="PTHR48125">
    <property type="entry name" value="LP07818P1"/>
    <property type="match status" value="1"/>
</dbReference>
<organism evidence="4">
    <name type="scientific">Streptomyces tabacisoli</name>
    <dbReference type="NCBI Taxonomy" id="3156398"/>
    <lineage>
        <taxon>Bacteria</taxon>
        <taxon>Bacillati</taxon>
        <taxon>Actinomycetota</taxon>
        <taxon>Actinomycetes</taxon>
        <taxon>Kitasatosporales</taxon>
        <taxon>Streptomycetaceae</taxon>
        <taxon>Streptomyces</taxon>
    </lineage>
</organism>
<sequence length="772" mass="79065">MTSFCPHCGAEAPTEARFCMRCGKERSPQFPPPATPTALDQPLPPVPAHQPPPAPPAHPPGPSGPSPVGAFFGRALRGDWAGAAQAALWPVGLLLVGAVALAIPGYGQNPDADDVVGFGDRLRIALTALMHGLGGSFRVTAATGGGSSLFDSASGTSASGALDLFMPPLLVPVLWCAALLIGVRVLRARLLLAPPPPARTLGPETAVRVGLLAMAGTVVLALFGQPTVQQVAFHTSPFLVALCTLALGVGVTVAAFQRADIVQWLTVRPGVAAASRAFGSAVRAMAWVLPLVLVAGFVVGIVADDGRDGGDVDNATGGSVAAGIVLLALYLPNLAVTGLGFVWGAPFEADLRGSGLSGGRYEHDAYGLGQLGDDVGSGAVIGVLAFGLVLALLVGVLIARRSRDRRELYLGGGFFCALLLVLGAVSGFSMKTSGGLTGEISFGGTGEGGLSVPELLLFGLLWVGGGILLAPYLLRLGGRGPWPAAAPDAAPFATGPHEPLPAGGFADAPTRTGSLLPPPLPPHGPPPPVPARQADRRAGVWAATLLAALVVGGGAAAGVLLLRDRGDGTDDAKDNAPVAAQTEQTAQTAPGGGTGTSPAPSAPPTPTPGQDTAVPSATPAVPAGYRQVVDPQGFAFTVPGAWSRTGVKNGSQITYSGGTGQEKYLVGVIPMAPYTSYENFQNLERHAEDDPKKSGYQRIRLERNTFQGRPGALWEYTYQDGTGRTVHGIDQSYIAADGTEYAIFLTGADADWSGLRETYRIGLDSWRLTDTE</sequence>
<feature type="transmembrane region" description="Helical" evidence="2">
    <location>
        <begin position="540"/>
        <end position="562"/>
    </location>
</feature>
<protein>
    <submittedName>
        <fullName evidence="4">Zinc-ribbon domain-containing protein</fullName>
    </submittedName>
</protein>
<dbReference type="PANTHER" id="PTHR48125:SF10">
    <property type="entry name" value="OS12G0136300 PROTEIN"/>
    <property type="match status" value="1"/>
</dbReference>
<dbReference type="InterPro" id="IPR026870">
    <property type="entry name" value="Zinc_ribbon_dom"/>
</dbReference>
<feature type="transmembrane region" description="Helical" evidence="2">
    <location>
        <begin position="408"/>
        <end position="428"/>
    </location>
</feature>
<feature type="transmembrane region" description="Helical" evidence="2">
    <location>
        <begin position="86"/>
        <end position="106"/>
    </location>
</feature>
<feature type="transmembrane region" description="Helical" evidence="2">
    <location>
        <begin position="378"/>
        <end position="399"/>
    </location>
</feature>
<evidence type="ECO:0000313" key="4">
    <source>
        <dbReference type="EMBL" id="XCJ72536.1"/>
    </source>
</evidence>
<feature type="compositionally biased region" description="Pro residues" evidence="1">
    <location>
        <begin position="516"/>
        <end position="530"/>
    </location>
</feature>
<keyword evidence="2" id="KW-0812">Transmembrane</keyword>
<feature type="region of interest" description="Disordered" evidence="1">
    <location>
        <begin position="492"/>
        <end position="535"/>
    </location>
</feature>
<feature type="region of interest" description="Disordered" evidence="1">
    <location>
        <begin position="569"/>
        <end position="618"/>
    </location>
</feature>
<feature type="compositionally biased region" description="Pro residues" evidence="1">
    <location>
        <begin position="42"/>
        <end position="65"/>
    </location>
</feature>